<proteinExistence type="predicted"/>
<name>A0A833SQF5_PHYIN</name>
<evidence type="ECO:0000256" key="1">
    <source>
        <dbReference type="SAM" id="MobiDB-lite"/>
    </source>
</evidence>
<sequence>MLSPIRGRLNSNDLDSPQAMPRLLVKNENTAAQGRDGGYPSAEAAWEHKVAAALREQDENTKRNRSAVNGRRAKDGC</sequence>
<gene>
    <name evidence="2" type="ORF">GN244_ATG09926</name>
</gene>
<organism evidence="2 3">
    <name type="scientific">Phytophthora infestans</name>
    <name type="common">Potato late blight agent</name>
    <name type="synonym">Botrytis infestans</name>
    <dbReference type="NCBI Taxonomy" id="4787"/>
    <lineage>
        <taxon>Eukaryota</taxon>
        <taxon>Sar</taxon>
        <taxon>Stramenopiles</taxon>
        <taxon>Oomycota</taxon>
        <taxon>Peronosporomycetes</taxon>
        <taxon>Peronosporales</taxon>
        <taxon>Peronosporaceae</taxon>
        <taxon>Phytophthora</taxon>
    </lineage>
</organism>
<keyword evidence="3" id="KW-1185">Reference proteome</keyword>
<evidence type="ECO:0000313" key="3">
    <source>
        <dbReference type="Proteomes" id="UP000602510"/>
    </source>
</evidence>
<protein>
    <submittedName>
        <fullName evidence="2">Uncharacterized protein</fullName>
    </submittedName>
</protein>
<dbReference type="AlphaFoldDB" id="A0A833SQF5"/>
<feature type="region of interest" description="Disordered" evidence="1">
    <location>
        <begin position="55"/>
        <end position="77"/>
    </location>
</feature>
<dbReference type="EMBL" id="WSZM01000224">
    <property type="protein sequence ID" value="KAF4037967.1"/>
    <property type="molecule type" value="Genomic_DNA"/>
</dbReference>
<evidence type="ECO:0000313" key="2">
    <source>
        <dbReference type="EMBL" id="KAF4037967.1"/>
    </source>
</evidence>
<dbReference type="Proteomes" id="UP000602510">
    <property type="component" value="Unassembled WGS sequence"/>
</dbReference>
<accession>A0A833SQF5</accession>
<comment type="caution">
    <text evidence="2">The sequence shown here is derived from an EMBL/GenBank/DDBJ whole genome shotgun (WGS) entry which is preliminary data.</text>
</comment>
<reference evidence="2" key="1">
    <citation type="submission" date="2020-04" db="EMBL/GenBank/DDBJ databases">
        <title>Hybrid Assembly of Korean Phytophthora infestans isolates.</title>
        <authorList>
            <person name="Prokchorchik M."/>
            <person name="Lee Y."/>
            <person name="Seo J."/>
            <person name="Cho J.-H."/>
            <person name="Park Y.-E."/>
            <person name="Jang D.-C."/>
            <person name="Im J.-S."/>
            <person name="Choi J.-G."/>
            <person name="Park H.-J."/>
            <person name="Lee G.-B."/>
            <person name="Lee Y.-G."/>
            <person name="Hong S.-Y."/>
            <person name="Cho K."/>
            <person name="Sohn K.H."/>
        </authorList>
    </citation>
    <scope>NUCLEOTIDE SEQUENCE</scope>
    <source>
        <strain evidence="2">KR_1_A1</strain>
    </source>
</reference>